<dbReference type="InterPro" id="IPR035418">
    <property type="entry name" value="AraC-bd_2"/>
</dbReference>
<dbReference type="Pfam" id="PF14525">
    <property type="entry name" value="AraC_binding_2"/>
    <property type="match status" value="1"/>
</dbReference>
<dbReference type="GO" id="GO:0043565">
    <property type="term" value="F:sequence-specific DNA binding"/>
    <property type="evidence" value="ECO:0007669"/>
    <property type="project" value="InterPro"/>
</dbReference>
<dbReference type="PANTHER" id="PTHR46796:SF6">
    <property type="entry name" value="ARAC SUBFAMILY"/>
    <property type="match status" value="1"/>
</dbReference>
<dbReference type="InterPro" id="IPR018060">
    <property type="entry name" value="HTH_AraC"/>
</dbReference>
<dbReference type="PATRIC" id="fig|1915.4.peg.911"/>
<dbReference type="Gene3D" id="1.10.10.60">
    <property type="entry name" value="Homeodomain-like"/>
    <property type="match status" value="1"/>
</dbReference>
<dbReference type="PROSITE" id="PS00041">
    <property type="entry name" value="HTH_ARAC_FAMILY_1"/>
    <property type="match status" value="1"/>
</dbReference>
<dbReference type="InterPro" id="IPR020449">
    <property type="entry name" value="Tscrpt_reg_AraC-type_HTH"/>
</dbReference>
<reference evidence="1 2" key="1">
    <citation type="submission" date="2016-07" db="EMBL/GenBank/DDBJ databases">
        <title>Enhancement of antibiotic productionsby engineered nitrateutilization in actinobacteria.</title>
        <authorList>
            <person name="Meng S.C."/>
        </authorList>
    </citation>
    <scope>NUCLEOTIDE SEQUENCE [LARGE SCALE GENOMIC DNA]</scope>
    <source>
        <strain evidence="1 2">NRRL 2936</strain>
    </source>
</reference>
<dbReference type="AlphaFoldDB" id="A0A1B1M3H8"/>
<dbReference type="STRING" id="1915.SLINC_0763"/>
<name>A0A1B1M3H8_STRLN</name>
<dbReference type="PANTHER" id="PTHR46796">
    <property type="entry name" value="HTH-TYPE TRANSCRIPTIONAL ACTIVATOR RHAS-RELATED"/>
    <property type="match status" value="1"/>
</dbReference>
<dbReference type="InterPro" id="IPR009057">
    <property type="entry name" value="Homeodomain-like_sf"/>
</dbReference>
<dbReference type="SUPFAM" id="SSF46689">
    <property type="entry name" value="Homeodomain-like"/>
    <property type="match status" value="1"/>
</dbReference>
<dbReference type="PROSITE" id="PS01124">
    <property type="entry name" value="HTH_ARAC_FAMILY_2"/>
    <property type="match status" value="1"/>
</dbReference>
<dbReference type="OrthoDB" id="9799345at2"/>
<dbReference type="InterPro" id="IPR050204">
    <property type="entry name" value="AraC_XylS_family_regulators"/>
</dbReference>
<dbReference type="GO" id="GO:0003700">
    <property type="term" value="F:DNA-binding transcription factor activity"/>
    <property type="evidence" value="ECO:0007669"/>
    <property type="project" value="InterPro"/>
</dbReference>
<dbReference type="EMBL" id="CP016438">
    <property type="protein sequence ID" value="ANS62987.1"/>
    <property type="molecule type" value="Genomic_DNA"/>
</dbReference>
<protein>
    <submittedName>
        <fullName evidence="1">Transcriptional regulator</fullName>
    </submittedName>
</protein>
<dbReference type="KEGG" id="sls:SLINC_0763"/>
<keyword evidence="2" id="KW-1185">Reference proteome</keyword>
<proteinExistence type="predicted"/>
<dbReference type="InterPro" id="IPR018062">
    <property type="entry name" value="HTH_AraC-typ_CS"/>
</dbReference>
<dbReference type="Proteomes" id="UP000092598">
    <property type="component" value="Chromosome"/>
</dbReference>
<organism evidence="1 2">
    <name type="scientific">Streptomyces lincolnensis</name>
    <dbReference type="NCBI Taxonomy" id="1915"/>
    <lineage>
        <taxon>Bacteria</taxon>
        <taxon>Bacillati</taxon>
        <taxon>Actinomycetota</taxon>
        <taxon>Actinomycetes</taxon>
        <taxon>Kitasatosporales</taxon>
        <taxon>Streptomycetaceae</taxon>
        <taxon>Streptomyces</taxon>
    </lineage>
</organism>
<dbReference type="SMART" id="SM00342">
    <property type="entry name" value="HTH_ARAC"/>
    <property type="match status" value="1"/>
</dbReference>
<dbReference type="PRINTS" id="PR00032">
    <property type="entry name" value="HTHARAC"/>
</dbReference>
<dbReference type="Pfam" id="PF12833">
    <property type="entry name" value="HTH_18"/>
    <property type="match status" value="1"/>
</dbReference>
<accession>A0A1B1M3H8</accession>
<gene>
    <name evidence="1" type="ORF">SLINC_0763</name>
</gene>
<sequence length="326" mass="36232">MLVLDTGDLPVGDRIAAFEAVAAGEGGVSSVQEEEPGGTVWKRLELWHLGPLTLFHTQGTGMRISRSLRQARRDAMDTVAINIHRQGAGGFAWTDHRQRIGPNSATMQHMPAGYEYWWSGLGSTLALMFDTERLSLPEETIRASIPTLEHSPIGRLLIHHVHGLHGIADRINTGPEADALASATVELARAWVVSVAGDDPTRRAVARETLLTRVLAYARAHLREPDLTPQRIAWAHNTSVRTLYRLCEDGGLSLEKWIIRRRLEGARSDLAAPGHAHRTIDAVARSWGFTNPTFFSRRFRQTYGTTPSQWRRLSQQGRVLSPQDDP</sequence>
<evidence type="ECO:0000313" key="1">
    <source>
        <dbReference type="EMBL" id="ANS62987.1"/>
    </source>
</evidence>
<evidence type="ECO:0000313" key="2">
    <source>
        <dbReference type="Proteomes" id="UP000092598"/>
    </source>
</evidence>